<sequence>MVFYLKYHSHDIEKLHQLIGEFFNNVYKKNITVFDTSLLPTWYLTTPNRMVSMEGELTKFLNFPETVKNEIIEAFLVCEDVEALFSCEQATYVHQPVALDFRKLKDDGTVDNSIERYLISLFVDTLYEGQLGKKDSTFSKKIGSNIGSHYLGLKNESSFYDEDFNLCPFCGIEPLKLLESEGRPDYDHLLPKGDSLYIFSAINIKNLIPMGDHCNSKKSSKNLLFTDVNRTVKTIAFYPYSLSPNPFELYNIELSCTDTPKFSNSWKGNWNIDIKPNDPLDTITLAKISSWDRVFNIKARYCEYIQDHLKSIINKILKTIDSSINDLLNEVKTKLQYRLDNFYKYEYLFVSTEEGLIPTRNLILWFLSNDNFLMSYLEQKKKIQANDIDMSMLEL</sequence>
<accession>A0A7G9QH78</accession>
<name>A0A7G9QH78_9SPHI</name>
<evidence type="ECO:0000313" key="2">
    <source>
        <dbReference type="Proteomes" id="UP000515806"/>
    </source>
</evidence>
<evidence type="ECO:0000313" key="1">
    <source>
        <dbReference type="EMBL" id="QNN42703.1"/>
    </source>
</evidence>
<gene>
    <name evidence="1" type="ORF">H9L23_00865</name>
</gene>
<reference evidence="1 2" key="1">
    <citation type="submission" date="2020-08" db="EMBL/GenBank/DDBJ databases">
        <title>Genome sequence of Pedobacter roseus KACC 11594T.</title>
        <authorList>
            <person name="Hyun D.-W."/>
            <person name="Bae J.-W."/>
        </authorList>
    </citation>
    <scope>NUCLEOTIDE SEQUENCE [LARGE SCALE GENOMIC DNA]</scope>
    <source>
        <strain evidence="1 2">KACC 11594</strain>
    </source>
</reference>
<evidence type="ECO:0008006" key="3">
    <source>
        <dbReference type="Google" id="ProtNLM"/>
    </source>
</evidence>
<keyword evidence="2" id="KW-1185">Reference proteome</keyword>
<dbReference type="AlphaFoldDB" id="A0A7G9QH78"/>
<protein>
    <recommendedName>
        <fullName evidence="3">HNH endonuclease</fullName>
    </recommendedName>
</protein>
<dbReference type="Proteomes" id="UP000515806">
    <property type="component" value="Chromosome"/>
</dbReference>
<proteinExistence type="predicted"/>
<dbReference type="EMBL" id="CP060723">
    <property type="protein sequence ID" value="QNN42703.1"/>
    <property type="molecule type" value="Genomic_DNA"/>
</dbReference>
<dbReference type="RefSeq" id="WP_187593170.1">
    <property type="nucleotide sequence ID" value="NZ_CP060723.1"/>
</dbReference>
<organism evidence="1 2">
    <name type="scientific">Pedobacter roseus</name>
    <dbReference type="NCBI Taxonomy" id="336820"/>
    <lineage>
        <taxon>Bacteria</taxon>
        <taxon>Pseudomonadati</taxon>
        <taxon>Bacteroidota</taxon>
        <taxon>Sphingobacteriia</taxon>
        <taxon>Sphingobacteriales</taxon>
        <taxon>Sphingobacteriaceae</taxon>
        <taxon>Pedobacter</taxon>
    </lineage>
</organism>
<dbReference type="KEGG" id="proe:H9L23_00865"/>